<keyword evidence="7 9" id="KW-1133">Transmembrane helix</keyword>
<dbReference type="GO" id="GO:0034040">
    <property type="term" value="F:ATPase-coupled lipid transmembrane transporter activity"/>
    <property type="evidence" value="ECO:0007669"/>
    <property type="project" value="TreeGrafter"/>
</dbReference>
<accession>A0A3N1NRU1</accession>
<dbReference type="InterPro" id="IPR011527">
    <property type="entry name" value="ABC1_TM_dom"/>
</dbReference>
<dbReference type="Proteomes" id="UP000268033">
    <property type="component" value="Unassembled WGS sequence"/>
</dbReference>
<dbReference type="InterPro" id="IPR003439">
    <property type="entry name" value="ABC_transporter-like_ATP-bd"/>
</dbReference>
<dbReference type="PROSITE" id="PS50929">
    <property type="entry name" value="ABC_TM1F"/>
    <property type="match status" value="1"/>
</dbReference>
<sequence length="712" mass="77812">MGVHAPQWKVSQAQHVDALLDALQWLLAKEGRALSGQALLAGLPLEQGCLTTDSFPRAAARGGFDSQLLSLGIDDLAQVSTPVLLLLNDKECVVINELKGDTATWMRFPQRQATTAPLQELKANYMGYCFTLHALDEPQQDQHKPHADKKLFWRTLWQRRGLYRDALLASCLINFFALVVPLFIMNVYDKVVPNLAFDSLWVLAAGALLAFTFDCSLRLIRSKLLDLAGRQAEQQLSQVLMERSLGMPLANKASSLGQAMRRFQDFDYLREFISSSTIALVADLPFALLFLLVIGFIGGELVVVPLVAALSLILGALVLARSLHKTVALNAQIAGLRQTQLAEMLAMPEYIKACGAEHRCQHGWEQLVAAQSQVQNRMRDLQQRLATISNLMVQLTMVGVVVLGVWNLSGGNSSLGAIVAVVMLSSRTIGPFAQIANLIGRYQQAKVGMKALSDSLEEPDEFAEASETLRRPVGRGAFHFDSVSFCYPQSNLPAIDNLSLTVRPGERIGIIGRTGCGKTTLARLLLGLYKPDKGHLLVDGVDIRQRHPMDLRRGIGYLAQDARLVAGTIRDNIIFGLGPVPEGQILDAAEQAGLNAFTDIDESGLSRKVGEGGAQLSLGQRHLVALARALVLKPKVLILDEPTASLDPATEHQVMEKLAAIGRDCTLLLVTHKQSMLQLVDRLVVLDHGHLVVDGPKEKVLAWLKEQGGRHE</sequence>
<evidence type="ECO:0000313" key="14">
    <source>
        <dbReference type="Proteomes" id="UP000268033"/>
    </source>
</evidence>
<feature type="domain" description="Peptidase C39" evidence="12">
    <location>
        <begin position="12"/>
        <end position="132"/>
    </location>
</feature>
<dbReference type="AlphaFoldDB" id="A0A3N1NRU1"/>
<keyword evidence="2" id="KW-0813">Transport</keyword>
<protein>
    <submittedName>
        <fullName evidence="13">ATP-binding cassette subfamily C protein LapB</fullName>
    </submittedName>
</protein>
<name>A0A3N1NRU1_9GAMM</name>
<evidence type="ECO:0000256" key="7">
    <source>
        <dbReference type="ARBA" id="ARBA00022989"/>
    </source>
</evidence>
<dbReference type="InterPro" id="IPR027417">
    <property type="entry name" value="P-loop_NTPase"/>
</dbReference>
<evidence type="ECO:0000259" key="10">
    <source>
        <dbReference type="PROSITE" id="PS50893"/>
    </source>
</evidence>
<feature type="domain" description="ABC transmembrane type-1" evidence="11">
    <location>
        <begin position="166"/>
        <end position="444"/>
    </location>
</feature>
<evidence type="ECO:0000256" key="5">
    <source>
        <dbReference type="ARBA" id="ARBA00022741"/>
    </source>
</evidence>
<dbReference type="InterPro" id="IPR017750">
    <property type="entry name" value="ATPase_T1SS"/>
</dbReference>
<dbReference type="GO" id="GO:0006508">
    <property type="term" value="P:proteolysis"/>
    <property type="evidence" value="ECO:0007669"/>
    <property type="project" value="InterPro"/>
</dbReference>
<feature type="transmembrane region" description="Helical" evidence="9">
    <location>
        <begin position="302"/>
        <end position="320"/>
    </location>
</feature>
<dbReference type="CDD" id="cd18587">
    <property type="entry name" value="ABC_6TM_LapB_like"/>
    <property type="match status" value="1"/>
</dbReference>
<dbReference type="InterPro" id="IPR005074">
    <property type="entry name" value="Peptidase_C39"/>
</dbReference>
<keyword evidence="14" id="KW-1185">Reference proteome</keyword>
<comment type="subcellular location">
    <subcellularLocation>
        <location evidence="1">Cell membrane</location>
        <topology evidence="1">Multi-pass membrane protein</topology>
    </subcellularLocation>
</comment>
<gene>
    <name evidence="13" type="ORF">EDC28_110159</name>
</gene>
<dbReference type="STRING" id="584787.GCA_001247655_02235"/>
<keyword evidence="3" id="KW-1003">Cell membrane</keyword>
<dbReference type="GO" id="GO:0005886">
    <property type="term" value="C:plasma membrane"/>
    <property type="evidence" value="ECO:0007669"/>
    <property type="project" value="UniProtKB-SubCell"/>
</dbReference>
<dbReference type="InterPro" id="IPR039421">
    <property type="entry name" value="Type_1_exporter"/>
</dbReference>
<dbReference type="Gene3D" id="3.90.70.10">
    <property type="entry name" value="Cysteine proteinases"/>
    <property type="match status" value="1"/>
</dbReference>
<dbReference type="NCBIfam" id="TIGR03375">
    <property type="entry name" value="type_I_sec_LssB"/>
    <property type="match status" value="1"/>
</dbReference>
<evidence type="ECO:0000256" key="4">
    <source>
        <dbReference type="ARBA" id="ARBA00022692"/>
    </source>
</evidence>
<feature type="transmembrane region" description="Helical" evidence="9">
    <location>
        <begin position="385"/>
        <end position="406"/>
    </location>
</feature>
<feature type="transmembrane region" description="Helical" evidence="9">
    <location>
        <begin position="272"/>
        <end position="296"/>
    </location>
</feature>
<dbReference type="RefSeq" id="WP_123422413.1">
    <property type="nucleotide sequence ID" value="NZ_RJUL01000010.1"/>
</dbReference>
<evidence type="ECO:0000256" key="6">
    <source>
        <dbReference type="ARBA" id="ARBA00022840"/>
    </source>
</evidence>
<dbReference type="PROSITE" id="PS50990">
    <property type="entry name" value="PEPTIDASE_C39"/>
    <property type="match status" value="1"/>
</dbReference>
<dbReference type="GO" id="GO:0016887">
    <property type="term" value="F:ATP hydrolysis activity"/>
    <property type="evidence" value="ECO:0007669"/>
    <property type="project" value="InterPro"/>
</dbReference>
<dbReference type="Gene3D" id="3.40.50.300">
    <property type="entry name" value="P-loop containing nucleotide triphosphate hydrolases"/>
    <property type="match status" value="1"/>
</dbReference>
<dbReference type="GO" id="GO:0140359">
    <property type="term" value="F:ABC-type transporter activity"/>
    <property type="evidence" value="ECO:0007669"/>
    <property type="project" value="InterPro"/>
</dbReference>
<dbReference type="PANTHER" id="PTHR24221:SF248">
    <property type="entry name" value="ABC TRANSPORTER TRANSMEMBRANE REGION"/>
    <property type="match status" value="1"/>
</dbReference>
<dbReference type="SMART" id="SM00382">
    <property type="entry name" value="AAA"/>
    <property type="match status" value="1"/>
</dbReference>
<dbReference type="Gene3D" id="1.20.1560.10">
    <property type="entry name" value="ABC transporter type 1, transmembrane domain"/>
    <property type="match status" value="1"/>
</dbReference>
<dbReference type="PROSITE" id="PS50893">
    <property type="entry name" value="ABC_TRANSPORTER_2"/>
    <property type="match status" value="1"/>
</dbReference>
<dbReference type="SUPFAM" id="SSF90123">
    <property type="entry name" value="ABC transporter transmembrane region"/>
    <property type="match status" value="1"/>
</dbReference>
<dbReference type="GO" id="GO:0005524">
    <property type="term" value="F:ATP binding"/>
    <property type="evidence" value="ECO:0007669"/>
    <property type="project" value="UniProtKB-KW"/>
</dbReference>
<evidence type="ECO:0000259" key="12">
    <source>
        <dbReference type="PROSITE" id="PS50990"/>
    </source>
</evidence>
<evidence type="ECO:0000256" key="2">
    <source>
        <dbReference type="ARBA" id="ARBA00022448"/>
    </source>
</evidence>
<evidence type="ECO:0000256" key="1">
    <source>
        <dbReference type="ARBA" id="ARBA00004651"/>
    </source>
</evidence>
<keyword evidence="8 9" id="KW-0472">Membrane</keyword>
<feature type="transmembrane region" description="Helical" evidence="9">
    <location>
        <begin position="200"/>
        <end position="220"/>
    </location>
</feature>
<dbReference type="InterPro" id="IPR036640">
    <property type="entry name" value="ABC1_TM_sf"/>
</dbReference>
<proteinExistence type="predicted"/>
<feature type="domain" description="ABC transporter" evidence="10">
    <location>
        <begin position="478"/>
        <end position="708"/>
    </location>
</feature>
<dbReference type="PANTHER" id="PTHR24221">
    <property type="entry name" value="ATP-BINDING CASSETTE SUB-FAMILY B"/>
    <property type="match status" value="1"/>
</dbReference>
<evidence type="ECO:0000313" key="13">
    <source>
        <dbReference type="EMBL" id="ROQ22514.1"/>
    </source>
</evidence>
<dbReference type="FunFam" id="3.40.50.300:FF:000299">
    <property type="entry name" value="ABC transporter ATP-binding protein/permease"/>
    <property type="match status" value="1"/>
</dbReference>
<keyword evidence="6 13" id="KW-0067">ATP-binding</keyword>
<organism evidence="13 14">
    <name type="scientific">Gallaecimonas pentaromativorans</name>
    <dbReference type="NCBI Taxonomy" id="584787"/>
    <lineage>
        <taxon>Bacteria</taxon>
        <taxon>Pseudomonadati</taxon>
        <taxon>Pseudomonadota</taxon>
        <taxon>Gammaproteobacteria</taxon>
        <taxon>Enterobacterales</taxon>
        <taxon>Gallaecimonadaceae</taxon>
        <taxon>Gallaecimonas</taxon>
    </lineage>
</organism>
<keyword evidence="5" id="KW-0547">Nucleotide-binding</keyword>
<evidence type="ECO:0000256" key="3">
    <source>
        <dbReference type="ARBA" id="ARBA00022475"/>
    </source>
</evidence>
<dbReference type="Pfam" id="PF00664">
    <property type="entry name" value="ABC_membrane"/>
    <property type="match status" value="1"/>
</dbReference>
<comment type="caution">
    <text evidence="13">The sequence shown here is derived from an EMBL/GenBank/DDBJ whole genome shotgun (WGS) entry which is preliminary data.</text>
</comment>
<dbReference type="EMBL" id="RJUL01000010">
    <property type="protein sequence ID" value="ROQ22514.1"/>
    <property type="molecule type" value="Genomic_DNA"/>
</dbReference>
<evidence type="ECO:0000259" key="11">
    <source>
        <dbReference type="PROSITE" id="PS50929"/>
    </source>
</evidence>
<feature type="transmembrane region" description="Helical" evidence="9">
    <location>
        <begin position="418"/>
        <end position="440"/>
    </location>
</feature>
<dbReference type="Pfam" id="PF00005">
    <property type="entry name" value="ABC_tran"/>
    <property type="match status" value="1"/>
</dbReference>
<feature type="transmembrane region" description="Helical" evidence="9">
    <location>
        <begin position="166"/>
        <end position="188"/>
    </location>
</feature>
<dbReference type="InterPro" id="IPR003593">
    <property type="entry name" value="AAA+_ATPase"/>
</dbReference>
<reference evidence="13 14" key="1">
    <citation type="submission" date="2018-11" db="EMBL/GenBank/DDBJ databases">
        <title>Genomic Encyclopedia of Type Strains, Phase IV (KMG-IV): sequencing the most valuable type-strain genomes for metagenomic binning, comparative biology and taxonomic classification.</title>
        <authorList>
            <person name="Goeker M."/>
        </authorList>
    </citation>
    <scope>NUCLEOTIDE SEQUENCE [LARGE SCALE GENOMIC DNA]</scope>
    <source>
        <strain evidence="13 14">DSM 21945</strain>
    </source>
</reference>
<dbReference type="GO" id="GO:0008233">
    <property type="term" value="F:peptidase activity"/>
    <property type="evidence" value="ECO:0007669"/>
    <property type="project" value="InterPro"/>
</dbReference>
<keyword evidence="4 9" id="KW-0812">Transmembrane</keyword>
<dbReference type="SUPFAM" id="SSF52540">
    <property type="entry name" value="P-loop containing nucleoside triphosphate hydrolases"/>
    <property type="match status" value="1"/>
</dbReference>
<evidence type="ECO:0000256" key="8">
    <source>
        <dbReference type="ARBA" id="ARBA00023136"/>
    </source>
</evidence>
<evidence type="ECO:0000256" key="9">
    <source>
        <dbReference type="SAM" id="Phobius"/>
    </source>
</evidence>